<protein>
    <submittedName>
        <fullName evidence="4">Uncharacterized protein</fullName>
    </submittedName>
</protein>
<evidence type="ECO:0000256" key="2">
    <source>
        <dbReference type="SAM" id="MobiDB-lite"/>
    </source>
</evidence>
<proteinExistence type="predicted"/>
<dbReference type="InterPro" id="IPR013378">
    <property type="entry name" value="InlB-like_B-rpt"/>
</dbReference>
<gene>
    <name evidence="4" type="ORF">CRD59_02365</name>
</gene>
<sequence length="466" mass="51164">MNCKHCGGARFLRIVAVGATVLSLLGLMFLPAPFKAVSLGSPGQTDTCIPNTSTFADCFSDNPRLMGFLMAFFFHVTPVADEIPEGRQHIFTDWMAKSTYIGTIVVGDDLKVTDLKGIERFQELDTLDMRLQRITDISPLADLPKLKLLLLSGNRISDVKPFAKFKSLPSLSSVRLGSNWIRDATPLVELARAGKFSPDMQIGGTIIASGGRRPSGIDMSNQGSIGYEAYMPNERPLYPEDPAPWGRFPPMLVVPGHNDQALEIPTPLFTLDADSPDANGKYLNCATQPGNGVWNLNSPTTRWEPPLAVTDYTVTCGNNGDGAAANILDGSGNRIGRFGGVVRRKTALGWMVTLHYGDGRADKENRLPQGTRFDKPGDPQRDGYRFQGWSTDQQGQNPYDFSNVVRGNIDLYAQWEPVLTVPYAGSRPVMRWAGEALVFLSVACGLLRGAQKRGGFRRRPEWQRVP</sequence>
<dbReference type="Proteomes" id="UP000252345">
    <property type="component" value="Unassembled WGS sequence"/>
</dbReference>
<dbReference type="AlphaFoldDB" id="A0A366KEE0"/>
<evidence type="ECO:0000256" key="3">
    <source>
        <dbReference type="SAM" id="Phobius"/>
    </source>
</evidence>
<organism evidence="4 5">
    <name type="scientific">Bifidobacterium xylocopae</name>
    <dbReference type="NCBI Taxonomy" id="2493119"/>
    <lineage>
        <taxon>Bacteria</taxon>
        <taxon>Bacillati</taxon>
        <taxon>Actinomycetota</taxon>
        <taxon>Actinomycetes</taxon>
        <taxon>Bifidobacteriales</taxon>
        <taxon>Bifidobacteriaceae</taxon>
        <taxon>Bifidobacterium</taxon>
    </lineage>
</organism>
<evidence type="ECO:0000256" key="1">
    <source>
        <dbReference type="ARBA" id="ARBA00004196"/>
    </source>
</evidence>
<keyword evidence="3" id="KW-0812">Transmembrane</keyword>
<dbReference type="InterPro" id="IPR042229">
    <property type="entry name" value="Listeria/Bacterioides_rpt_sf"/>
</dbReference>
<dbReference type="Gene3D" id="2.60.40.4270">
    <property type="entry name" value="Listeria-Bacteroides repeat domain"/>
    <property type="match status" value="1"/>
</dbReference>
<keyword evidence="5" id="KW-1185">Reference proteome</keyword>
<dbReference type="InterPro" id="IPR001611">
    <property type="entry name" value="Leu-rich_rpt"/>
</dbReference>
<dbReference type="NCBIfam" id="TIGR02543">
    <property type="entry name" value="List_Bact_rpt"/>
    <property type="match status" value="1"/>
</dbReference>
<keyword evidence="3" id="KW-1133">Transmembrane helix</keyword>
<dbReference type="InterPro" id="IPR032675">
    <property type="entry name" value="LRR_dom_sf"/>
</dbReference>
<feature type="transmembrane region" description="Helical" evidence="3">
    <location>
        <begin position="12"/>
        <end position="34"/>
    </location>
</feature>
<dbReference type="Pfam" id="PF09479">
    <property type="entry name" value="Flg_new"/>
    <property type="match status" value="1"/>
</dbReference>
<dbReference type="EMBL" id="PDCH01000003">
    <property type="protein sequence ID" value="RBP99602.1"/>
    <property type="molecule type" value="Genomic_DNA"/>
</dbReference>
<dbReference type="GO" id="GO:0030313">
    <property type="term" value="C:cell envelope"/>
    <property type="evidence" value="ECO:0007669"/>
    <property type="project" value="UniProtKB-SubCell"/>
</dbReference>
<name>A0A366KEE0_9BIFI</name>
<comment type="subcellular location">
    <subcellularLocation>
        <location evidence="1">Cell envelope</location>
    </subcellularLocation>
</comment>
<evidence type="ECO:0000313" key="5">
    <source>
        <dbReference type="Proteomes" id="UP000252345"/>
    </source>
</evidence>
<comment type="caution">
    <text evidence="4">The sequence shown here is derived from an EMBL/GenBank/DDBJ whole genome shotgun (WGS) entry which is preliminary data.</text>
</comment>
<feature type="region of interest" description="Disordered" evidence="2">
    <location>
        <begin position="361"/>
        <end position="381"/>
    </location>
</feature>
<dbReference type="Gene3D" id="3.80.10.10">
    <property type="entry name" value="Ribonuclease Inhibitor"/>
    <property type="match status" value="1"/>
</dbReference>
<evidence type="ECO:0000313" key="4">
    <source>
        <dbReference type="EMBL" id="RBP99602.1"/>
    </source>
</evidence>
<dbReference type="SUPFAM" id="SSF52058">
    <property type="entry name" value="L domain-like"/>
    <property type="match status" value="1"/>
</dbReference>
<dbReference type="PROSITE" id="PS51450">
    <property type="entry name" value="LRR"/>
    <property type="match status" value="2"/>
</dbReference>
<reference evidence="4 5" key="1">
    <citation type="submission" date="2017-10" db="EMBL/GenBank/DDBJ databases">
        <title>Bifidobacterium xylocopum sp. nov. and Bifidobacterium aemilianum sp. nov., from the carpenter bee (Xylocopa violacea) digestive tract.</title>
        <authorList>
            <person name="Alberoni D."/>
            <person name="Baffoni L."/>
            <person name="Di Gioia D."/>
            <person name="Gaggia F."/>
            <person name="Biavati B."/>
        </authorList>
    </citation>
    <scope>NUCLEOTIDE SEQUENCE [LARGE SCALE GENOMIC DNA]</scope>
    <source>
        <strain evidence="4 5">XV2</strain>
    </source>
</reference>
<keyword evidence="3" id="KW-0472">Membrane</keyword>
<accession>A0A366KEE0</accession>